<organism evidence="8 9">
    <name type="scientific">Phascolomyces articulosus</name>
    <dbReference type="NCBI Taxonomy" id="60185"/>
    <lineage>
        <taxon>Eukaryota</taxon>
        <taxon>Fungi</taxon>
        <taxon>Fungi incertae sedis</taxon>
        <taxon>Mucoromycota</taxon>
        <taxon>Mucoromycotina</taxon>
        <taxon>Mucoromycetes</taxon>
        <taxon>Mucorales</taxon>
        <taxon>Lichtheimiaceae</taxon>
        <taxon>Phascolomyces</taxon>
    </lineage>
</organism>
<evidence type="ECO:0000256" key="2">
    <source>
        <dbReference type="ARBA" id="ARBA00023125"/>
    </source>
</evidence>
<dbReference type="Proteomes" id="UP001209540">
    <property type="component" value="Unassembled WGS sequence"/>
</dbReference>
<evidence type="ECO:0000256" key="3">
    <source>
        <dbReference type="ARBA" id="ARBA00023159"/>
    </source>
</evidence>
<evidence type="ECO:0000256" key="4">
    <source>
        <dbReference type="ARBA" id="ARBA00023163"/>
    </source>
</evidence>
<evidence type="ECO:0000256" key="1">
    <source>
        <dbReference type="ARBA" id="ARBA00023015"/>
    </source>
</evidence>
<dbReference type="GO" id="GO:0046983">
    <property type="term" value="F:protein dimerization activity"/>
    <property type="evidence" value="ECO:0007669"/>
    <property type="project" value="InterPro"/>
</dbReference>
<keyword evidence="3" id="KW-0010">Activator</keyword>
<sequence length="93" mass="11240">MNPSLRGQGPRRHPRDRMNHNANERLRRNLLNAQFDTLANLLPIPWNNHGRPTKRYIIEAALQWIEDIQYREFQYMEQVRHLQIENARLANEI</sequence>
<dbReference type="PANTHER" id="PTHR10328:SF3">
    <property type="entry name" value="PROTEIN MAX"/>
    <property type="match status" value="1"/>
</dbReference>
<dbReference type="GO" id="GO:0003677">
    <property type="term" value="F:DNA binding"/>
    <property type="evidence" value="ECO:0007669"/>
    <property type="project" value="UniProtKB-KW"/>
</dbReference>
<reference evidence="8" key="2">
    <citation type="submission" date="2023-02" db="EMBL/GenBank/DDBJ databases">
        <authorList>
            <consortium name="DOE Joint Genome Institute"/>
            <person name="Mondo S.J."/>
            <person name="Chang Y."/>
            <person name="Wang Y."/>
            <person name="Ahrendt S."/>
            <person name="Andreopoulos W."/>
            <person name="Barry K."/>
            <person name="Beard J."/>
            <person name="Benny G.L."/>
            <person name="Blankenship S."/>
            <person name="Bonito G."/>
            <person name="Cuomo C."/>
            <person name="Desiro A."/>
            <person name="Gervers K.A."/>
            <person name="Hundley H."/>
            <person name="Kuo A."/>
            <person name="LaButti K."/>
            <person name="Lang B.F."/>
            <person name="Lipzen A."/>
            <person name="O'Donnell K."/>
            <person name="Pangilinan J."/>
            <person name="Reynolds N."/>
            <person name="Sandor L."/>
            <person name="Smith M.W."/>
            <person name="Tsang A."/>
            <person name="Grigoriev I.V."/>
            <person name="Stajich J.E."/>
            <person name="Spatafora J.W."/>
        </authorList>
    </citation>
    <scope>NUCLEOTIDE SEQUENCE</scope>
    <source>
        <strain evidence="8">RSA 2281</strain>
    </source>
</reference>
<keyword evidence="4" id="KW-0804">Transcription</keyword>
<dbReference type="Gene3D" id="4.10.280.10">
    <property type="entry name" value="Helix-loop-helix DNA-binding domain"/>
    <property type="match status" value="1"/>
</dbReference>
<dbReference type="PROSITE" id="PS50888">
    <property type="entry name" value="BHLH"/>
    <property type="match status" value="1"/>
</dbReference>
<dbReference type="AlphaFoldDB" id="A0AAD5KH64"/>
<dbReference type="InterPro" id="IPR011598">
    <property type="entry name" value="bHLH_dom"/>
</dbReference>
<dbReference type="PANTHER" id="PTHR10328">
    <property type="entry name" value="PROTEIN MAX MYC-ASSOCIATED FACTOR X"/>
    <property type="match status" value="1"/>
</dbReference>
<feature type="region of interest" description="Disordered" evidence="6">
    <location>
        <begin position="1"/>
        <end position="21"/>
    </location>
</feature>
<evidence type="ECO:0000313" key="9">
    <source>
        <dbReference type="Proteomes" id="UP001209540"/>
    </source>
</evidence>
<feature type="domain" description="BHLH" evidence="7">
    <location>
        <begin position="15"/>
        <end position="68"/>
    </location>
</feature>
<name>A0AAD5KH64_9FUNG</name>
<keyword evidence="9" id="KW-1185">Reference proteome</keyword>
<dbReference type="SUPFAM" id="SSF47459">
    <property type="entry name" value="HLH, helix-loop-helix DNA-binding domain"/>
    <property type="match status" value="1"/>
</dbReference>
<evidence type="ECO:0000256" key="5">
    <source>
        <dbReference type="ARBA" id="ARBA00023242"/>
    </source>
</evidence>
<dbReference type="GO" id="GO:0003700">
    <property type="term" value="F:DNA-binding transcription factor activity"/>
    <property type="evidence" value="ECO:0007669"/>
    <property type="project" value="TreeGrafter"/>
</dbReference>
<keyword evidence="5" id="KW-0539">Nucleus</keyword>
<dbReference type="GO" id="GO:0045944">
    <property type="term" value="P:positive regulation of transcription by RNA polymerase II"/>
    <property type="evidence" value="ECO:0007669"/>
    <property type="project" value="TreeGrafter"/>
</dbReference>
<comment type="caution">
    <text evidence="8">The sequence shown here is derived from an EMBL/GenBank/DDBJ whole genome shotgun (WGS) entry which is preliminary data.</text>
</comment>
<reference evidence="8" key="1">
    <citation type="journal article" date="2022" name="IScience">
        <title>Evolution of zygomycete secretomes and the origins of terrestrial fungal ecologies.</title>
        <authorList>
            <person name="Chang Y."/>
            <person name="Wang Y."/>
            <person name="Mondo S."/>
            <person name="Ahrendt S."/>
            <person name="Andreopoulos W."/>
            <person name="Barry K."/>
            <person name="Beard J."/>
            <person name="Benny G.L."/>
            <person name="Blankenship S."/>
            <person name="Bonito G."/>
            <person name="Cuomo C."/>
            <person name="Desiro A."/>
            <person name="Gervers K.A."/>
            <person name="Hundley H."/>
            <person name="Kuo A."/>
            <person name="LaButti K."/>
            <person name="Lang B.F."/>
            <person name="Lipzen A."/>
            <person name="O'Donnell K."/>
            <person name="Pangilinan J."/>
            <person name="Reynolds N."/>
            <person name="Sandor L."/>
            <person name="Smith M.E."/>
            <person name="Tsang A."/>
            <person name="Grigoriev I.V."/>
            <person name="Stajich J.E."/>
            <person name="Spatafora J.W."/>
        </authorList>
    </citation>
    <scope>NUCLEOTIDE SEQUENCE</scope>
    <source>
        <strain evidence="8">RSA 2281</strain>
    </source>
</reference>
<dbReference type="EMBL" id="JAIXMP010000010">
    <property type="protein sequence ID" value="KAI9266650.1"/>
    <property type="molecule type" value="Genomic_DNA"/>
</dbReference>
<dbReference type="InterPro" id="IPR036638">
    <property type="entry name" value="HLH_DNA-bd_sf"/>
</dbReference>
<gene>
    <name evidence="8" type="ORF">BDA99DRAFT_28214</name>
</gene>
<keyword evidence="2" id="KW-0238">DNA-binding</keyword>
<evidence type="ECO:0000256" key="6">
    <source>
        <dbReference type="SAM" id="MobiDB-lite"/>
    </source>
</evidence>
<dbReference type="Pfam" id="PF00010">
    <property type="entry name" value="HLH"/>
    <property type="match status" value="1"/>
</dbReference>
<keyword evidence="1" id="KW-0805">Transcription regulation</keyword>
<evidence type="ECO:0000313" key="8">
    <source>
        <dbReference type="EMBL" id="KAI9266650.1"/>
    </source>
</evidence>
<proteinExistence type="predicted"/>
<evidence type="ECO:0000259" key="7">
    <source>
        <dbReference type="PROSITE" id="PS50888"/>
    </source>
</evidence>
<protein>
    <recommendedName>
        <fullName evidence="7">BHLH domain-containing protein</fullName>
    </recommendedName>
</protein>
<accession>A0AAD5KH64</accession>
<dbReference type="GO" id="GO:0090575">
    <property type="term" value="C:RNA polymerase II transcription regulator complex"/>
    <property type="evidence" value="ECO:0007669"/>
    <property type="project" value="TreeGrafter"/>
</dbReference>